<protein>
    <submittedName>
        <fullName evidence="2">Uncharacterized protein</fullName>
    </submittedName>
</protein>
<accession>W7TG68</accession>
<keyword evidence="3" id="KW-1185">Reference proteome</keyword>
<gene>
    <name evidence="2" type="ORF">Naga_102707g1</name>
</gene>
<organism evidence="2 3">
    <name type="scientific">Nannochloropsis gaditana</name>
    <dbReference type="NCBI Taxonomy" id="72520"/>
    <lineage>
        <taxon>Eukaryota</taxon>
        <taxon>Sar</taxon>
        <taxon>Stramenopiles</taxon>
        <taxon>Ochrophyta</taxon>
        <taxon>Eustigmatophyceae</taxon>
        <taxon>Eustigmatales</taxon>
        <taxon>Monodopsidaceae</taxon>
        <taxon>Nannochloropsis</taxon>
    </lineage>
</organism>
<sequence length="116" mass="12948">PLLPHPPLVKALLAFSVQRSVIRTEAPTTRPCPSSSFHRWQTTAQPSPWALPAPLLRPPRHPSNGQMGRRGRRGGGREGNREWRRCRPAVIICMVEGGREGGRGRENVLIEENGFQ</sequence>
<reference evidence="2 3" key="1">
    <citation type="journal article" date="2014" name="Mol. Plant">
        <title>Chromosome Scale Genome Assembly and Transcriptome Profiling of Nannochloropsis gaditana in Nitrogen Depletion.</title>
        <authorList>
            <person name="Corteggiani Carpinelli E."/>
            <person name="Telatin A."/>
            <person name="Vitulo N."/>
            <person name="Forcato C."/>
            <person name="D'Angelo M."/>
            <person name="Schiavon R."/>
            <person name="Vezzi A."/>
            <person name="Giacometti G.M."/>
            <person name="Morosinotto T."/>
            <person name="Valle G."/>
        </authorList>
    </citation>
    <scope>NUCLEOTIDE SEQUENCE [LARGE SCALE GENOMIC DNA]</scope>
    <source>
        <strain evidence="2 3">B-31</strain>
    </source>
</reference>
<proteinExistence type="predicted"/>
<evidence type="ECO:0000313" key="3">
    <source>
        <dbReference type="Proteomes" id="UP000019335"/>
    </source>
</evidence>
<dbReference type="Proteomes" id="UP000019335">
    <property type="component" value="Unassembled WGS sequence"/>
</dbReference>
<feature type="region of interest" description="Disordered" evidence="1">
    <location>
        <begin position="47"/>
        <end position="81"/>
    </location>
</feature>
<dbReference type="AlphaFoldDB" id="W7TG68"/>
<comment type="caution">
    <text evidence="2">The sequence shown here is derived from an EMBL/GenBank/DDBJ whole genome shotgun (WGS) entry which is preliminary data.</text>
</comment>
<evidence type="ECO:0000256" key="1">
    <source>
        <dbReference type="SAM" id="MobiDB-lite"/>
    </source>
</evidence>
<evidence type="ECO:0000313" key="2">
    <source>
        <dbReference type="EMBL" id="EWM19954.1"/>
    </source>
</evidence>
<dbReference type="EMBL" id="AZIL01003613">
    <property type="protein sequence ID" value="EWM19954.1"/>
    <property type="molecule type" value="Genomic_DNA"/>
</dbReference>
<feature type="non-terminal residue" evidence="2">
    <location>
        <position position="1"/>
    </location>
</feature>
<name>W7TG68_9STRA</name>